<dbReference type="SUPFAM" id="SSF54285">
    <property type="entry name" value="MoaD/ThiS"/>
    <property type="match status" value="1"/>
</dbReference>
<dbReference type="NCBIfam" id="TIGR01683">
    <property type="entry name" value="thiS"/>
    <property type="match status" value="1"/>
</dbReference>
<dbReference type="InterPro" id="IPR012675">
    <property type="entry name" value="Beta-grasp_dom_sf"/>
</dbReference>
<dbReference type="Pfam" id="PF02597">
    <property type="entry name" value="ThiS"/>
    <property type="match status" value="1"/>
</dbReference>
<comment type="caution">
    <text evidence="1">The sequence shown here is derived from an EMBL/GenBank/DDBJ whole genome shotgun (WGS) entry which is preliminary data.</text>
</comment>
<name>A0ABT1JJB5_ACTCY</name>
<organism evidence="1 2">
    <name type="scientific">Actinoalloteichus caeruleus DSM 43889</name>
    <dbReference type="NCBI Taxonomy" id="1120930"/>
    <lineage>
        <taxon>Bacteria</taxon>
        <taxon>Bacillati</taxon>
        <taxon>Actinomycetota</taxon>
        <taxon>Actinomycetes</taxon>
        <taxon>Pseudonocardiales</taxon>
        <taxon>Pseudonocardiaceae</taxon>
        <taxon>Actinoalloteichus</taxon>
        <taxon>Actinoalloteichus cyanogriseus</taxon>
    </lineage>
</organism>
<sequence length="66" mass="6680">MRVLINGRAHELAESCTVAGAVAAAGAPARGTAVALDGQLVPRAEWTRTELTPGARLEVLTAVQGG</sequence>
<dbReference type="CDD" id="cd00565">
    <property type="entry name" value="Ubl_ThiS"/>
    <property type="match status" value="1"/>
</dbReference>
<dbReference type="Proteomes" id="UP000791080">
    <property type="component" value="Unassembled WGS sequence"/>
</dbReference>
<reference evidence="1 2" key="1">
    <citation type="submission" date="2022-06" db="EMBL/GenBank/DDBJ databases">
        <title>Genomic Encyclopedia of Type Strains, Phase I: the one thousand microbial genomes (KMG-I) project.</title>
        <authorList>
            <person name="Kyrpides N."/>
        </authorList>
    </citation>
    <scope>NUCLEOTIDE SEQUENCE [LARGE SCALE GENOMIC DNA]</scope>
    <source>
        <strain evidence="1 2">DSM 43889</strain>
    </source>
</reference>
<evidence type="ECO:0000313" key="2">
    <source>
        <dbReference type="Proteomes" id="UP000791080"/>
    </source>
</evidence>
<dbReference type="RefSeq" id="WP_026417556.1">
    <property type="nucleotide sequence ID" value="NZ_AUBJ02000001.1"/>
</dbReference>
<dbReference type="PANTHER" id="PTHR34472:SF1">
    <property type="entry name" value="SULFUR CARRIER PROTEIN THIS"/>
    <property type="match status" value="1"/>
</dbReference>
<evidence type="ECO:0000313" key="1">
    <source>
        <dbReference type="EMBL" id="MCP2332605.1"/>
    </source>
</evidence>
<gene>
    <name evidence="1" type="ORF">G443_002875</name>
</gene>
<keyword evidence="2" id="KW-1185">Reference proteome</keyword>
<dbReference type="InterPro" id="IPR003749">
    <property type="entry name" value="ThiS/MoaD-like"/>
</dbReference>
<dbReference type="InterPro" id="IPR010035">
    <property type="entry name" value="Thi_S"/>
</dbReference>
<accession>A0ABT1JJB5</accession>
<dbReference type="InterPro" id="IPR016155">
    <property type="entry name" value="Mopterin_synth/thiamin_S_b"/>
</dbReference>
<dbReference type="PANTHER" id="PTHR34472">
    <property type="entry name" value="SULFUR CARRIER PROTEIN THIS"/>
    <property type="match status" value="1"/>
</dbReference>
<proteinExistence type="predicted"/>
<dbReference type="EMBL" id="AUBJ02000001">
    <property type="protein sequence ID" value="MCP2332605.1"/>
    <property type="molecule type" value="Genomic_DNA"/>
</dbReference>
<dbReference type="Gene3D" id="3.10.20.30">
    <property type="match status" value="1"/>
</dbReference>
<protein>
    <submittedName>
        <fullName evidence="1">Sulfur carrier protein</fullName>
    </submittedName>
</protein>